<dbReference type="UniPathway" id="UPA00079">
    <property type="reaction ID" value="UER00169"/>
</dbReference>
<feature type="binding site" evidence="5">
    <location>
        <position position="65"/>
    </location>
    <ligand>
        <name>S-adenosyl-L-methionine</name>
        <dbReference type="ChEBI" id="CHEBI:59789"/>
    </ligand>
</feature>
<evidence type="ECO:0000256" key="3">
    <source>
        <dbReference type="ARBA" id="ARBA00022679"/>
    </source>
</evidence>
<dbReference type="EC" id="2.1.1.163" evidence="5"/>
<comment type="pathway">
    <text evidence="5">Quinol/quinone metabolism; menaquinone biosynthesis; menaquinol from 1,4-dihydroxy-2-naphthoate: step 2/2.</text>
</comment>
<proteinExistence type="inferred from homology"/>
<dbReference type="Proteomes" id="UP000263619">
    <property type="component" value="Chromosome"/>
</dbReference>
<evidence type="ECO:0000256" key="2">
    <source>
        <dbReference type="ARBA" id="ARBA00022603"/>
    </source>
</evidence>
<protein>
    <recommendedName>
        <fullName evidence="5">Demethylmenaquinone methyltransferase</fullName>
        <ecNumber evidence="5">2.1.1.163</ecNumber>
    </recommendedName>
</protein>
<comment type="catalytic activity">
    <reaction evidence="5">
        <text>a 2-demethylmenaquinol + S-adenosyl-L-methionine = a menaquinol + S-adenosyl-L-homocysteine + H(+)</text>
        <dbReference type="Rhea" id="RHEA:42640"/>
        <dbReference type="Rhea" id="RHEA-COMP:9539"/>
        <dbReference type="Rhea" id="RHEA-COMP:9563"/>
        <dbReference type="ChEBI" id="CHEBI:15378"/>
        <dbReference type="ChEBI" id="CHEBI:18151"/>
        <dbReference type="ChEBI" id="CHEBI:55437"/>
        <dbReference type="ChEBI" id="CHEBI:57856"/>
        <dbReference type="ChEBI" id="CHEBI:59789"/>
        <dbReference type="EC" id="2.1.1.163"/>
    </reaction>
</comment>
<dbReference type="InterPro" id="IPR023576">
    <property type="entry name" value="UbiE/COQ5_MeTrFase_CS"/>
</dbReference>
<evidence type="ECO:0000256" key="5">
    <source>
        <dbReference type="HAMAP-Rule" id="MF_01813"/>
    </source>
</evidence>
<dbReference type="NCBIfam" id="NF001244">
    <property type="entry name" value="PRK00216.1-5"/>
    <property type="match status" value="1"/>
</dbReference>
<dbReference type="GO" id="GO:0032259">
    <property type="term" value="P:methylation"/>
    <property type="evidence" value="ECO:0007669"/>
    <property type="project" value="UniProtKB-KW"/>
</dbReference>
<dbReference type="InterPro" id="IPR029063">
    <property type="entry name" value="SAM-dependent_MTases_sf"/>
</dbReference>
<evidence type="ECO:0000313" key="7">
    <source>
        <dbReference type="Proteomes" id="UP000263619"/>
    </source>
</evidence>
<dbReference type="HAMAP" id="MF_01813">
    <property type="entry name" value="MenG_UbiE_methyltr"/>
    <property type="match status" value="1"/>
</dbReference>
<keyword evidence="6" id="KW-0830">Ubiquinone</keyword>
<keyword evidence="1 5" id="KW-0474">Menaquinone biosynthesis</keyword>
<comment type="function">
    <text evidence="5">Methyltransferase required for the conversion of demethylmenaquinol (DMKH2) to menaquinol (MKH2).</text>
</comment>
<dbReference type="RefSeq" id="WP_119305686.1">
    <property type="nucleotide sequence ID" value="NZ_AP014608.1"/>
</dbReference>
<dbReference type="CDD" id="cd02440">
    <property type="entry name" value="AdoMet_MTases"/>
    <property type="match status" value="1"/>
</dbReference>
<dbReference type="InterPro" id="IPR004033">
    <property type="entry name" value="UbiE/COQ5_MeTrFase"/>
</dbReference>
<dbReference type="AlphaFoldDB" id="A0A224ABZ9"/>
<dbReference type="GO" id="GO:0043770">
    <property type="term" value="F:demethylmenaquinone methyltransferase activity"/>
    <property type="evidence" value="ECO:0007669"/>
    <property type="project" value="UniProtKB-UniRule"/>
</dbReference>
<dbReference type="SUPFAM" id="SSF53335">
    <property type="entry name" value="S-adenosyl-L-methionine-dependent methyltransferases"/>
    <property type="match status" value="1"/>
</dbReference>
<dbReference type="PANTHER" id="PTHR43591:SF24">
    <property type="entry name" value="2-METHOXY-6-POLYPRENYL-1,4-BENZOQUINOL METHYLASE, MITOCHONDRIAL"/>
    <property type="match status" value="1"/>
</dbReference>
<gene>
    <name evidence="6" type="primary">ubiE</name>
    <name evidence="5" type="synonym">menG</name>
    <name evidence="6" type="ORF">STAT_528</name>
</gene>
<evidence type="ECO:0000256" key="4">
    <source>
        <dbReference type="ARBA" id="ARBA00022691"/>
    </source>
</evidence>
<keyword evidence="4 5" id="KW-0949">S-adenosyl-L-methionine</keyword>
<dbReference type="PANTHER" id="PTHR43591">
    <property type="entry name" value="METHYLTRANSFERASE"/>
    <property type="match status" value="1"/>
</dbReference>
<dbReference type="PROSITE" id="PS01183">
    <property type="entry name" value="UBIE_1"/>
    <property type="match status" value="1"/>
</dbReference>
<dbReference type="OrthoDB" id="9808140at2"/>
<dbReference type="PROSITE" id="PS51608">
    <property type="entry name" value="SAM_MT_UBIE"/>
    <property type="match status" value="1"/>
</dbReference>
<keyword evidence="3 5" id="KW-0808">Transferase</keyword>
<keyword evidence="7" id="KW-1185">Reference proteome</keyword>
<name>A0A224ABZ9_9FLAO</name>
<comment type="similarity">
    <text evidence="5">Belongs to the class I-like SAM-binding methyltransferase superfamily. MenG/UbiE family.</text>
</comment>
<evidence type="ECO:0000313" key="6">
    <source>
        <dbReference type="EMBL" id="BBA17435.1"/>
    </source>
</evidence>
<dbReference type="Pfam" id="PF01209">
    <property type="entry name" value="Ubie_methyltran"/>
    <property type="match status" value="1"/>
</dbReference>
<keyword evidence="2 5" id="KW-0489">Methyltransferase</keyword>
<dbReference type="GO" id="GO:0009234">
    <property type="term" value="P:menaquinone biosynthetic process"/>
    <property type="evidence" value="ECO:0007669"/>
    <property type="project" value="UniProtKB-UniRule"/>
</dbReference>
<dbReference type="Gene3D" id="3.40.50.150">
    <property type="entry name" value="Vaccinia Virus protein VP39"/>
    <property type="match status" value="1"/>
</dbReference>
<dbReference type="NCBIfam" id="TIGR01934">
    <property type="entry name" value="MenG_MenH_UbiE"/>
    <property type="match status" value="1"/>
</dbReference>
<organism evidence="6 7">
    <name type="scientific">Blattabacterium cuenoti STAT</name>
    <dbReference type="NCBI Taxonomy" id="1457030"/>
    <lineage>
        <taxon>Bacteria</taxon>
        <taxon>Pseudomonadati</taxon>
        <taxon>Bacteroidota</taxon>
        <taxon>Flavobacteriia</taxon>
        <taxon>Flavobacteriales</taxon>
        <taxon>Blattabacteriaceae</taxon>
        <taxon>Blattabacterium</taxon>
    </lineage>
</organism>
<sequence length="241" mass="28719">MNKYHPSSKEEKLKKMFDHIAKKYDLINHILSFGIDFLWRRKAIHLLYKFSEKKILRILDLATGTGDLAILLANKFKHAYITGLDPSDKMLKIAKQKIKKNLLEKRIQIIQGYSQYIPFQNETFDIVTIAFGIRNFQYIHFSMKEIYRILKPSGILVILEFSKPSNYWIRKIYYFYSHFIIKKIGSLISKNHFAYNYLKKSIFSFPYCNKKMSNLLKFHKFNPLHIQKLTFGIVSLYLVKK</sequence>
<reference evidence="6 7" key="1">
    <citation type="submission" date="2014-06" db="EMBL/GenBank/DDBJ databases">
        <title>Genome sequence of the intracellular symbiont Blattabacterium cuenoti, strain STAT from the wood feeding cockroach Salganea taiwanensis taiwanensis.</title>
        <authorList>
            <person name="Kinjo Y."/>
            <person name="Ohkuma M."/>
            <person name="Tokuda G."/>
        </authorList>
    </citation>
    <scope>NUCLEOTIDE SEQUENCE [LARGE SCALE GENOMIC DNA]</scope>
    <source>
        <strain evidence="6 7">STAT</strain>
    </source>
</reference>
<dbReference type="EMBL" id="AP014608">
    <property type="protein sequence ID" value="BBA17435.1"/>
    <property type="molecule type" value="Genomic_DNA"/>
</dbReference>
<evidence type="ECO:0000256" key="1">
    <source>
        <dbReference type="ARBA" id="ARBA00022428"/>
    </source>
</evidence>
<feature type="binding site" evidence="5">
    <location>
        <position position="85"/>
    </location>
    <ligand>
        <name>S-adenosyl-L-methionine</name>
        <dbReference type="ChEBI" id="CHEBI:59789"/>
    </ligand>
</feature>
<comment type="caution">
    <text evidence="5">Lacks conserved residue(s) required for the propagation of feature annotation.</text>
</comment>
<accession>A0A224ABZ9</accession>